<dbReference type="EMBL" id="CP032489">
    <property type="protein sequence ID" value="AYD48612.1"/>
    <property type="molecule type" value="Genomic_DNA"/>
</dbReference>
<dbReference type="InterPro" id="IPR027417">
    <property type="entry name" value="P-loop_NTPase"/>
</dbReference>
<dbReference type="InterPro" id="IPR000212">
    <property type="entry name" value="DNA_helicase_UvrD/REP"/>
</dbReference>
<evidence type="ECO:0000256" key="14">
    <source>
        <dbReference type="ARBA" id="ARBA00034923"/>
    </source>
</evidence>
<dbReference type="KEGG" id="ark:D6B99_13970"/>
<name>A0A386HSD7_9BACT</name>
<evidence type="ECO:0000256" key="2">
    <source>
        <dbReference type="ARBA" id="ARBA00022722"/>
    </source>
</evidence>
<dbReference type="Proteomes" id="UP000266118">
    <property type="component" value="Chromosome"/>
</dbReference>
<keyword evidence="9" id="KW-0238">DNA-binding</keyword>
<organism evidence="19 20">
    <name type="scientific">Arachidicoccus soli</name>
    <dbReference type="NCBI Taxonomy" id="2341117"/>
    <lineage>
        <taxon>Bacteria</taxon>
        <taxon>Pseudomonadati</taxon>
        <taxon>Bacteroidota</taxon>
        <taxon>Chitinophagia</taxon>
        <taxon>Chitinophagales</taxon>
        <taxon>Chitinophagaceae</taxon>
        <taxon>Arachidicoccus</taxon>
    </lineage>
</organism>
<feature type="domain" description="UvrD-like helicase ATP-binding" evidence="17">
    <location>
        <begin position="47"/>
        <end position="379"/>
    </location>
</feature>
<dbReference type="EC" id="5.6.2.4" evidence="13"/>
<dbReference type="OrthoDB" id="9810135at2"/>
<dbReference type="Gene3D" id="3.40.50.300">
    <property type="entry name" value="P-loop containing nucleotide triphosphate hydrolases"/>
    <property type="match status" value="3"/>
</dbReference>
<comment type="catalytic activity">
    <reaction evidence="15">
        <text>ATP + H2O = ADP + phosphate + H(+)</text>
        <dbReference type="Rhea" id="RHEA:13065"/>
        <dbReference type="ChEBI" id="CHEBI:15377"/>
        <dbReference type="ChEBI" id="CHEBI:15378"/>
        <dbReference type="ChEBI" id="CHEBI:30616"/>
        <dbReference type="ChEBI" id="CHEBI:43474"/>
        <dbReference type="ChEBI" id="CHEBI:456216"/>
        <dbReference type="EC" id="5.6.2.4"/>
    </reaction>
</comment>
<dbReference type="Gene3D" id="1.10.486.10">
    <property type="entry name" value="PCRA, domain 4"/>
    <property type="match status" value="1"/>
</dbReference>
<dbReference type="Pfam" id="PF12705">
    <property type="entry name" value="PDDEXK_1"/>
    <property type="match status" value="1"/>
</dbReference>
<evidence type="ECO:0000256" key="16">
    <source>
        <dbReference type="PROSITE-ProRule" id="PRU00560"/>
    </source>
</evidence>
<keyword evidence="7" id="KW-0269">Exonuclease</keyword>
<dbReference type="InterPro" id="IPR011604">
    <property type="entry name" value="PDDEXK-like_dom_sf"/>
</dbReference>
<evidence type="ECO:0000256" key="8">
    <source>
        <dbReference type="ARBA" id="ARBA00022840"/>
    </source>
</evidence>
<keyword evidence="3 16" id="KW-0547">Nucleotide-binding</keyword>
<evidence type="ECO:0000256" key="7">
    <source>
        <dbReference type="ARBA" id="ARBA00022839"/>
    </source>
</evidence>
<reference evidence="19 20" key="1">
    <citation type="submission" date="2018-09" db="EMBL/GenBank/DDBJ databases">
        <title>Arachidicoccus sp. nov., a bacterium isolated from soil.</title>
        <authorList>
            <person name="Weon H.-Y."/>
            <person name="Kwon S.-W."/>
            <person name="Lee S.A."/>
        </authorList>
    </citation>
    <scope>NUCLEOTIDE SEQUENCE [LARGE SCALE GENOMIC DNA]</scope>
    <source>
        <strain evidence="19 20">KIS59-12</strain>
    </source>
</reference>
<dbReference type="CDD" id="cd17932">
    <property type="entry name" value="DEXQc_UvrD"/>
    <property type="match status" value="1"/>
</dbReference>
<dbReference type="InterPro" id="IPR038726">
    <property type="entry name" value="PDDEXK_AddAB-type"/>
</dbReference>
<dbReference type="Gene3D" id="1.10.10.160">
    <property type="match status" value="1"/>
</dbReference>
<evidence type="ECO:0000256" key="12">
    <source>
        <dbReference type="ARBA" id="ARBA00034617"/>
    </source>
</evidence>
<evidence type="ECO:0000256" key="3">
    <source>
        <dbReference type="ARBA" id="ARBA00022741"/>
    </source>
</evidence>
<keyword evidence="8 16" id="KW-0067">ATP-binding</keyword>
<dbReference type="SUPFAM" id="SSF52540">
    <property type="entry name" value="P-loop containing nucleoside triphosphate hydrolases"/>
    <property type="match status" value="1"/>
</dbReference>
<dbReference type="Gene3D" id="3.90.320.10">
    <property type="match status" value="1"/>
</dbReference>
<evidence type="ECO:0000256" key="11">
    <source>
        <dbReference type="ARBA" id="ARBA00023235"/>
    </source>
</evidence>
<dbReference type="GO" id="GO:0003677">
    <property type="term" value="F:DNA binding"/>
    <property type="evidence" value="ECO:0007669"/>
    <property type="project" value="UniProtKB-KW"/>
</dbReference>
<keyword evidence="4" id="KW-0227">DNA damage</keyword>
<feature type="domain" description="UvrD-like helicase C-terminal" evidence="18">
    <location>
        <begin position="380"/>
        <end position="682"/>
    </location>
</feature>
<dbReference type="InterPro" id="IPR013986">
    <property type="entry name" value="DExx_box_DNA_helicase_dom_sf"/>
</dbReference>
<comment type="similarity">
    <text evidence="1">Belongs to the helicase family. UvrD subfamily.</text>
</comment>
<evidence type="ECO:0000256" key="9">
    <source>
        <dbReference type="ARBA" id="ARBA00023125"/>
    </source>
</evidence>
<evidence type="ECO:0000313" key="20">
    <source>
        <dbReference type="Proteomes" id="UP000266118"/>
    </source>
</evidence>
<evidence type="ECO:0000256" key="4">
    <source>
        <dbReference type="ARBA" id="ARBA00022763"/>
    </source>
</evidence>
<protein>
    <recommendedName>
        <fullName evidence="13">DNA 3'-5' helicase</fullName>
        <ecNumber evidence="13">5.6.2.4</ecNumber>
    </recommendedName>
    <alternativeName>
        <fullName evidence="14">DNA 3'-5' helicase II</fullName>
    </alternativeName>
</protein>
<dbReference type="GO" id="GO:0004527">
    <property type="term" value="F:exonuclease activity"/>
    <property type="evidence" value="ECO:0007669"/>
    <property type="project" value="UniProtKB-KW"/>
</dbReference>
<sequence>MALWKLKFLHRPLFPVNKEILILIYNIQNFHALSNKEQLEKFQQVYKSLNEKQKEAVDTIDGPVMVIAGPGTGKTQILSARIGNILLKTDTLPENILCLTYTDAGVVAMRSRLKSFIGADAYKVNIYTFHAFCNDIIQANLSYFEKNSLDAISDLESIDLFKELINGFKKDNPLKRYRGDVYYDIPNLRSLFSTMKREGWKPGFIEEKIDEFIEQVRNCDENSEYYADYKYKKKYKNKSAGDLKPAFEDLLDRMEKLRAAVNQFDNYQSLMRHNNRYDFDDMINWVLKAFEENPLLLNTYQEQYLYILVDEYQDTSGTQNALVHLLMNYWEKPNVFVVGDDDQSIYRFQGANLDNMVDFANGLSRDLKTIVLTKNYRSVQPILDHSKTIIEKNKERLVNQLPGLSKDLVSSNEKIKELKIQPVLLEYVTQREEMIGITLSVEKLIQQGVQPGKIAVIYKEHKYGEELAKYFQLKNISYYSKRSENVFTTTFGKKLLLILNYLHAEHDAPYGGDEMLFEILHFDWFGIPAIEVAKLSIEVSRSQFKEDKTSIRQLLFEKVNAPAQELFSPSIPEGFRMASNAIESLITDVPNENLQRLFENIIFKMGLITYIMNSPEKFKLLKILTALFDFIKDETARNPYLSLELLIGNIDLMKEEKLPIPIIEINGTDKGVNLLTAHGSKGLEFQYVYFAGCISGSWEKKRGNMGGFSFPDTLFFSVAKEKVLEELRRLFYVAMTRAEQYLFISYYKFDNKNKELEPTQFIAEIEEGQVFQPEHCEISQEDKVDFQLMEFTNNRAPELQKMESDLLDAVLDNFVMSVTALNNFLKCPLSFYFNQLLRIPAAKNEALVFGTAVHFALEKLFTRMNNNEHVFPSKEIFIEDFEWSMKRNRENFVAESFNRRMEYGHEILHNYYQKYIENWSKIVVVERMIKNVVVSGVPIKGKLDKLEFDGKQVNVVDYKTGKFDNAKDKLKAPNDKNPLGGDYWRQAVFYKILLDNYPLKDWQVISTEFDFVEPDDKKEYHKTKLTISPGEVETVKQQMQDVWHKIQSRDFYTGCGKEDCHYCNFVKDNNLYVELHNLNEEEGF</sequence>
<dbReference type="SUPFAM" id="SSF52980">
    <property type="entry name" value="Restriction endonuclease-like"/>
    <property type="match status" value="1"/>
</dbReference>
<evidence type="ECO:0000313" key="19">
    <source>
        <dbReference type="EMBL" id="AYD48612.1"/>
    </source>
</evidence>
<dbReference type="GO" id="GO:0000725">
    <property type="term" value="P:recombinational repair"/>
    <property type="evidence" value="ECO:0007669"/>
    <property type="project" value="TreeGrafter"/>
</dbReference>
<evidence type="ECO:0000259" key="18">
    <source>
        <dbReference type="PROSITE" id="PS51217"/>
    </source>
</evidence>
<evidence type="ECO:0000256" key="6">
    <source>
        <dbReference type="ARBA" id="ARBA00022806"/>
    </source>
</evidence>
<comment type="catalytic activity">
    <reaction evidence="12">
        <text>Couples ATP hydrolysis with the unwinding of duplex DNA by translocating in the 3'-5' direction.</text>
        <dbReference type="EC" id="5.6.2.4"/>
    </reaction>
</comment>
<dbReference type="PROSITE" id="PS51217">
    <property type="entry name" value="UVRD_HELICASE_CTER"/>
    <property type="match status" value="1"/>
</dbReference>
<evidence type="ECO:0000256" key="5">
    <source>
        <dbReference type="ARBA" id="ARBA00022801"/>
    </source>
</evidence>
<feature type="binding site" evidence="16">
    <location>
        <begin position="68"/>
        <end position="75"/>
    </location>
    <ligand>
        <name>ATP</name>
        <dbReference type="ChEBI" id="CHEBI:30616"/>
    </ligand>
</feature>
<dbReference type="InterPro" id="IPR011335">
    <property type="entry name" value="Restrct_endonuc-II-like"/>
</dbReference>
<keyword evidence="10" id="KW-0234">DNA repair</keyword>
<evidence type="ECO:0000256" key="10">
    <source>
        <dbReference type="ARBA" id="ARBA00023204"/>
    </source>
</evidence>
<gene>
    <name evidence="19" type="ORF">D6B99_13970</name>
</gene>
<keyword evidence="11" id="KW-0413">Isomerase</keyword>
<accession>A0A386HSD7</accession>
<evidence type="ECO:0000256" key="13">
    <source>
        <dbReference type="ARBA" id="ARBA00034808"/>
    </source>
</evidence>
<proteinExistence type="inferred from homology"/>
<keyword evidence="6 16" id="KW-0347">Helicase</keyword>
<keyword evidence="2" id="KW-0540">Nuclease</keyword>
<dbReference type="InterPro" id="IPR014016">
    <property type="entry name" value="UvrD-like_ATP-bd"/>
</dbReference>
<dbReference type="PANTHER" id="PTHR11070:SF2">
    <property type="entry name" value="ATP-DEPENDENT DNA HELICASE SRS2"/>
    <property type="match status" value="1"/>
</dbReference>
<dbReference type="GO" id="GO:0043138">
    <property type="term" value="F:3'-5' DNA helicase activity"/>
    <property type="evidence" value="ECO:0007669"/>
    <property type="project" value="UniProtKB-EC"/>
</dbReference>
<dbReference type="PROSITE" id="PS51198">
    <property type="entry name" value="UVRD_HELICASE_ATP_BIND"/>
    <property type="match status" value="1"/>
</dbReference>
<dbReference type="InterPro" id="IPR014017">
    <property type="entry name" value="DNA_helicase_UvrD-like_C"/>
</dbReference>
<evidence type="ECO:0000259" key="17">
    <source>
        <dbReference type="PROSITE" id="PS51198"/>
    </source>
</evidence>
<keyword evidence="5 16" id="KW-0378">Hydrolase</keyword>
<dbReference type="Pfam" id="PF13361">
    <property type="entry name" value="UvrD_C"/>
    <property type="match status" value="1"/>
</dbReference>
<dbReference type="Pfam" id="PF00580">
    <property type="entry name" value="UvrD-helicase"/>
    <property type="match status" value="1"/>
</dbReference>
<dbReference type="PANTHER" id="PTHR11070">
    <property type="entry name" value="UVRD / RECB / PCRA DNA HELICASE FAMILY MEMBER"/>
    <property type="match status" value="1"/>
</dbReference>
<evidence type="ECO:0000256" key="15">
    <source>
        <dbReference type="ARBA" id="ARBA00048988"/>
    </source>
</evidence>
<dbReference type="AlphaFoldDB" id="A0A386HSD7"/>
<keyword evidence="20" id="KW-1185">Reference proteome</keyword>
<evidence type="ECO:0000256" key="1">
    <source>
        <dbReference type="ARBA" id="ARBA00009922"/>
    </source>
</evidence>
<dbReference type="GO" id="GO:0005524">
    <property type="term" value="F:ATP binding"/>
    <property type="evidence" value="ECO:0007669"/>
    <property type="project" value="UniProtKB-UniRule"/>
</dbReference>